<keyword evidence="2" id="KW-0040">ANK repeat</keyword>
<keyword evidence="1" id="KW-0677">Repeat</keyword>
<dbReference type="Proteomes" id="UP001157974">
    <property type="component" value="Unassembled WGS sequence"/>
</dbReference>
<gene>
    <name evidence="5" type="ORF">NDN08_008328</name>
</gene>
<keyword evidence="6" id="KW-1185">Reference proteome</keyword>
<organism evidence="5 6">
    <name type="scientific">Rhodosorus marinus</name>
    <dbReference type="NCBI Taxonomy" id="101924"/>
    <lineage>
        <taxon>Eukaryota</taxon>
        <taxon>Rhodophyta</taxon>
        <taxon>Stylonematophyceae</taxon>
        <taxon>Stylonematales</taxon>
        <taxon>Stylonemataceae</taxon>
        <taxon>Rhodosorus</taxon>
    </lineage>
</organism>
<dbReference type="PROSITE" id="PS50088">
    <property type="entry name" value="ANK_REPEAT"/>
    <property type="match status" value="1"/>
</dbReference>
<evidence type="ECO:0008006" key="7">
    <source>
        <dbReference type="Google" id="ProtNLM"/>
    </source>
</evidence>
<feature type="repeat" description="RCC1" evidence="3">
    <location>
        <begin position="159"/>
        <end position="210"/>
    </location>
</feature>
<dbReference type="InterPro" id="IPR036770">
    <property type="entry name" value="Ankyrin_rpt-contain_sf"/>
</dbReference>
<comment type="caution">
    <text evidence="5">The sequence shown here is derived from an EMBL/GenBank/DDBJ whole genome shotgun (WGS) entry which is preliminary data.</text>
</comment>
<dbReference type="PROSITE" id="PS50012">
    <property type="entry name" value="RCC1_3"/>
    <property type="match status" value="3"/>
</dbReference>
<dbReference type="PANTHER" id="PTHR22872:SF2">
    <property type="entry name" value="INHIBITOR OF BRUTON TYROSINE KINASE"/>
    <property type="match status" value="1"/>
</dbReference>
<dbReference type="SUPFAM" id="SSF50985">
    <property type="entry name" value="RCC1/BLIP-II"/>
    <property type="match status" value="1"/>
</dbReference>
<dbReference type="SUPFAM" id="SSF48403">
    <property type="entry name" value="Ankyrin repeat"/>
    <property type="match status" value="1"/>
</dbReference>
<feature type="compositionally biased region" description="Basic and acidic residues" evidence="4">
    <location>
        <begin position="926"/>
        <end position="949"/>
    </location>
</feature>
<evidence type="ECO:0000313" key="5">
    <source>
        <dbReference type="EMBL" id="KAJ8908237.1"/>
    </source>
</evidence>
<dbReference type="EMBL" id="JAMWBK010000002">
    <property type="protein sequence ID" value="KAJ8908237.1"/>
    <property type="molecule type" value="Genomic_DNA"/>
</dbReference>
<dbReference type="SMART" id="SM00248">
    <property type="entry name" value="ANK"/>
    <property type="match status" value="2"/>
</dbReference>
<sequence>MKDRRARGLQIEDSFDLLYNLVDALRGGDQCLTSKLLADLEKSSQAIQKRVFLPLCDYGCSILHIAVTHASFSVLSTITCKVLDLKGDIDLRDLESGWTALHTACYLRKPHFVRYLVSKGANPHKRDNGGNYPYDLLISDSYTSSCFEERRRYLENSGGNILVMGSNASYQMGLGDNDVDVSMRPLTIDGLLGVRMTATGSKHTLFLGVCGEVWAVGVGEGGRLGLGNENTKAETEQVKGLPGDICYIAVSERRSAAISTHGAMYIWGSGVLKPMKVSGQPKDIRFVSAALGDDHALAVDEAGGLWAWGRNDCNVLGLGHVVAHQPNPRCVTRFSKLRIRNVFTFQNRVSVVIGYDKVLKRLEMYCWGKGVPSPTKVALQVARPWAFYYPTAPLKVVLAGKRMYALTESNQVFSWAVGDAVATQSTMFHKRAIVDIAGNRESLLAVDQYGALLRMLPKGTSGGRIEPEGSYRGILSVTSARNHIVCIAAPRRPALDSFPGTRAASCPDGSLRSLCASQLASEIAVENLLCIVEIARMLDDDPLIVSCARFAFSNLDLIMCHLEQTSLSHQMRALLALSTVLKWPNRPLEFCPDFEEEACLTLDAFTLPNGDKPLNTEATVGSPKLSRMLKSARRKLADIEKLENLKTAGHKLQPAQKAKVNTKKRLVEDVTQLLDLLGADRGKTELSDSLISEEHSDECARDLRESPTAEKESDAIPEEALSLSPEARVQGKPGESALAPIRSKKKNKKKKCRLDLSSCEETVQSQGGLNAKSTTPVHNAWVIERCAGSPTNIGELDTSPTAIRDRSLPTLQASCRGDDEQGRGMVKGTSNPCVSEQGPPGQVGGRREPQKRKKVKTNFFQLGGSPYQGHRYAPAKDSPSIQFSLEPLKGQSPSRHAAGNSSCPWGESVCTSGIANLASIQDEELERSRREDAKTKTSPRSKDSSDFRSVDSVNGMSRSALSSESRGSASNQSRGWNVSRTCAQSIVDIQADEARRSATLRKPVYSRASPTERCWMPLPNDEPLKAKSLRKIETEERALKAIKQQLKGSAVVRRVPT</sequence>
<feature type="repeat" description="ANK" evidence="2">
    <location>
        <begin position="96"/>
        <end position="128"/>
    </location>
</feature>
<dbReference type="PROSITE" id="PS50297">
    <property type="entry name" value="ANK_REP_REGION"/>
    <property type="match status" value="1"/>
</dbReference>
<dbReference type="Pfam" id="PF13540">
    <property type="entry name" value="RCC1_2"/>
    <property type="match status" value="1"/>
</dbReference>
<feature type="region of interest" description="Disordered" evidence="4">
    <location>
        <begin position="1002"/>
        <end position="1022"/>
    </location>
</feature>
<feature type="repeat" description="RCC1" evidence="3">
    <location>
        <begin position="262"/>
        <end position="302"/>
    </location>
</feature>
<reference evidence="5 6" key="1">
    <citation type="journal article" date="2023" name="Nat. Commun.">
        <title>Origin of minicircular mitochondrial genomes in red algae.</title>
        <authorList>
            <person name="Lee Y."/>
            <person name="Cho C.H."/>
            <person name="Lee Y.M."/>
            <person name="Park S.I."/>
            <person name="Yang J.H."/>
            <person name="West J.A."/>
            <person name="Bhattacharya D."/>
            <person name="Yoon H.S."/>
        </authorList>
    </citation>
    <scope>NUCLEOTIDE SEQUENCE [LARGE SCALE GENOMIC DNA]</scope>
    <source>
        <strain evidence="5 6">CCMP1338</strain>
        <tissue evidence="5">Whole cell</tissue>
    </source>
</reference>
<feature type="repeat" description="RCC1" evidence="3">
    <location>
        <begin position="211"/>
        <end position="261"/>
    </location>
</feature>
<name>A0AAV8V3G8_9RHOD</name>
<dbReference type="Gene3D" id="2.130.10.30">
    <property type="entry name" value="Regulator of chromosome condensation 1/beta-lactamase-inhibitor protein II"/>
    <property type="match status" value="2"/>
</dbReference>
<feature type="region of interest" description="Disordered" evidence="4">
    <location>
        <begin position="920"/>
        <end position="977"/>
    </location>
</feature>
<feature type="compositionally biased region" description="Low complexity" evidence="4">
    <location>
        <begin position="957"/>
        <end position="970"/>
    </location>
</feature>
<feature type="compositionally biased region" description="Polar residues" evidence="4">
    <location>
        <begin position="891"/>
        <end position="906"/>
    </location>
</feature>
<proteinExistence type="predicted"/>
<dbReference type="InterPro" id="IPR009091">
    <property type="entry name" value="RCC1/BLIP-II"/>
</dbReference>
<evidence type="ECO:0000256" key="4">
    <source>
        <dbReference type="SAM" id="MobiDB-lite"/>
    </source>
</evidence>
<evidence type="ECO:0000256" key="2">
    <source>
        <dbReference type="PROSITE-ProRule" id="PRU00023"/>
    </source>
</evidence>
<dbReference type="InterPro" id="IPR000408">
    <property type="entry name" value="Reg_chr_condens"/>
</dbReference>
<dbReference type="InterPro" id="IPR002110">
    <property type="entry name" value="Ankyrin_rpt"/>
</dbReference>
<feature type="region of interest" description="Disordered" evidence="4">
    <location>
        <begin position="687"/>
        <end position="746"/>
    </location>
</feature>
<evidence type="ECO:0000313" key="6">
    <source>
        <dbReference type="Proteomes" id="UP001157974"/>
    </source>
</evidence>
<dbReference type="PANTHER" id="PTHR22872">
    <property type="entry name" value="BTK-BINDING PROTEIN-RELATED"/>
    <property type="match status" value="1"/>
</dbReference>
<evidence type="ECO:0000256" key="3">
    <source>
        <dbReference type="PROSITE-ProRule" id="PRU00235"/>
    </source>
</evidence>
<feature type="region of interest" description="Disordered" evidence="4">
    <location>
        <begin position="790"/>
        <end position="906"/>
    </location>
</feature>
<protein>
    <recommendedName>
        <fullName evidence="7">Inhibitor of Bruton tyrosine kinase</fullName>
    </recommendedName>
</protein>
<accession>A0AAV8V3G8</accession>
<dbReference type="AlphaFoldDB" id="A0AAV8V3G8"/>
<feature type="compositionally biased region" description="Basic and acidic residues" evidence="4">
    <location>
        <begin position="687"/>
        <end position="714"/>
    </location>
</feature>
<evidence type="ECO:0000256" key="1">
    <source>
        <dbReference type="ARBA" id="ARBA00022737"/>
    </source>
</evidence>
<dbReference type="Gene3D" id="1.25.40.20">
    <property type="entry name" value="Ankyrin repeat-containing domain"/>
    <property type="match status" value="1"/>
</dbReference>
<dbReference type="Pfam" id="PF12796">
    <property type="entry name" value="Ank_2"/>
    <property type="match status" value="1"/>
</dbReference>
<dbReference type="InterPro" id="IPR051625">
    <property type="entry name" value="Signaling_Regulatory_Domain"/>
</dbReference>